<feature type="domain" description="Transcription initiation factor TFIID subunit 2 Ig-like" evidence="10">
    <location>
        <begin position="652"/>
        <end position="819"/>
    </location>
</feature>
<dbReference type="Gene3D" id="1.10.390.10">
    <property type="entry name" value="Neutral Protease Domain 2"/>
    <property type="match status" value="1"/>
</dbReference>
<evidence type="ECO:0000256" key="1">
    <source>
        <dbReference type="ARBA" id="ARBA00004123"/>
    </source>
</evidence>
<feature type="compositionally biased region" description="Polar residues" evidence="9">
    <location>
        <begin position="190"/>
        <end position="209"/>
    </location>
</feature>
<feature type="region of interest" description="Disordered" evidence="9">
    <location>
        <begin position="1250"/>
        <end position="1274"/>
    </location>
</feature>
<dbReference type="Pfam" id="PF25577">
    <property type="entry name" value="TPR_TAF2_C"/>
    <property type="match status" value="1"/>
</dbReference>
<dbReference type="InterPro" id="IPR027268">
    <property type="entry name" value="Peptidase_M4/M1_CTD_sf"/>
</dbReference>
<dbReference type="GO" id="GO:0005669">
    <property type="term" value="C:transcription factor TFIID complex"/>
    <property type="evidence" value="ECO:0007669"/>
    <property type="project" value="InterPro"/>
</dbReference>
<dbReference type="GO" id="GO:0003743">
    <property type="term" value="F:translation initiation factor activity"/>
    <property type="evidence" value="ECO:0007669"/>
    <property type="project" value="UniProtKB-KW"/>
</dbReference>
<dbReference type="InterPro" id="IPR057991">
    <property type="entry name" value="TPR_TAF2_C"/>
</dbReference>
<feature type="domain" description="Transcription initiation factor TFIID subunit 2 TPR repeats" evidence="11">
    <location>
        <begin position="820"/>
        <end position="1064"/>
    </location>
</feature>
<dbReference type="Proteomes" id="UP000005018">
    <property type="component" value="Chromosome 6"/>
</dbReference>
<dbReference type="CDD" id="cd09839">
    <property type="entry name" value="M1_like_TAF2"/>
    <property type="match status" value="1"/>
</dbReference>
<sequence length="1371" mass="156128">MPSAIPNDLASHMGTPRLIDGLSQHTPKPRSNGRTSSPFHFAKQQLFKVGHQKVSIDVNLSSNSIEGITEISVIPLSAKLKVIKLDCRELKVKEIYINGSPNANYIYDDVLFINDPSITSEAIENNEINVLDLYSDKFDIHQHHFIKRKLNYIFGERYTPEDEEESDFSGQGTQELKILLPENIKFEPTDINSITTPRGSQPNTMTPTHLKSKHTISEVYKPIQIKIVYELKNPKNGVNFITNDDIEKKLWHAYTTNSEYNVSTSSWVPCLDNFNNRCTWSLDVSVPRTLKDIGNPRIIGSKEAIAYQKRTKNTLSTDGNELENEDGEDDEDNPDLIVCSADTNNVKEAPHPIDLSKKVVSWSIFNPVSAHHIGWALGFFESIILNDGSQTAEGDEINSMDVDDEYNDKDSSSSSVTIYALPSDMELAKNTCLVASRALSYYSSEFGSYPFSSYVIVFVKFSPVKSNGFAGLSILSTSLLYPPNLIEPMFISTDILLTSIAAQWSGINIAPHSFDDIWCTSGIAGFMAISFVQKLMGTNEFRFKVKELVQTIVEQDVDKRPIAHPFLKFPVSDLDLEFIRLKSQIVFFILDNRMTKTDKSFGLSRVIPKLFLQALSGDLPNGTLSTDHFQYVCEKVNRNKLDSFFKQWVFGSGAPSFKISQRFNKKKGMIEMTIRQVQHHENKTVRLNAESFIDDALCFINKEPLPQRQNVFTGPMNIRVHESDGTPYEHIIHIKEVKTTIDISLSKKVRKIKKKDEGVDPGINFNQFGDILISEEDKRKWELQDWESRDEDSLGAEPFEWIRGDIDFEWIAKIEVLQPDFMYGSQLVYDRDVEAQFDALRYFGNLEKPSVIYCTALVRTFLDERYFYRIRIAAAEALATCSNASNDFIGMKYLIKAYKHLYCFPDSSIPKANDFNDFKLFLIQRAVPGILCRITDDEGRVPKDVQDLLFNFVKFNDNAMNDYQDTLYLSDLIKALTTSAISGWRKDTAEGNNQEFAHKVNAEITRLQKLDEWRPSYQRILQTTCFKSRVQMALYGAITLSLEEMMMATVDKFPMDLRAEAFKGLLLLSGFRSTPILEYFLKVCLLYFHRPLYTRKLVGVLLESITMIALEGSFVPVKESPDDNRQPGLVSTSMIIIDEGANSDMKARHDLHARATLKGAIDLLRRDYSNIGSLKHVFWTFLHSALLSNFVKRNLFLMAEILYEERDTLIVKLPVPSLPIAEFKKKVVARNLGDGQVVLRREGRFKIQLISRKPSSHPPNRKTHKSEETNKPKPSLRISFKLQQDRLFERNEKETSINEKYVPRSSSLVKFDPSSHSRVSIKLPTHVLKTIASKPIVINQESLVSVKGTIVKINFKKHSKDKQTAQNVHTV</sequence>
<comment type="function">
    <text evidence="7">Functions as a component of the DNA-binding general transcription factor complex TFIID. Binding of TFIID to a promoter (with or without TATA element) is the initial step in pre-initiation complex (PIC) formation. TFIID plays a key role in the regulation of gene expression by RNA polymerase II through different activities such as transcription activator interaction, core promoter recognition and selectivity, TFIIA and TFIIB interaction, chromatin modification (histone acetylation by TAF1), facilitation of DNA opening and initiation of transcription.</text>
</comment>
<dbReference type="PANTHER" id="PTHR15137">
    <property type="entry name" value="TRANSCRIPTION INITIATION FACTOR TFIID"/>
    <property type="match status" value="1"/>
</dbReference>
<keyword evidence="13" id="KW-1185">Reference proteome</keyword>
<proteinExistence type="inferred from homology"/>
<keyword evidence="5" id="KW-0804">Transcription</keyword>
<evidence type="ECO:0000256" key="7">
    <source>
        <dbReference type="ARBA" id="ARBA00025346"/>
    </source>
</evidence>
<dbReference type="GO" id="GO:0000976">
    <property type="term" value="F:transcription cis-regulatory region binding"/>
    <property type="evidence" value="ECO:0007669"/>
    <property type="project" value="TreeGrafter"/>
</dbReference>
<dbReference type="InterPro" id="IPR042097">
    <property type="entry name" value="Aminopeptidase_N-like_N_sf"/>
</dbReference>
<evidence type="ECO:0000256" key="9">
    <source>
        <dbReference type="SAM" id="MobiDB-lite"/>
    </source>
</evidence>
<accession>H8X8K9</accession>
<gene>
    <name evidence="12" type="ORF">CORT_0F02600</name>
</gene>
<evidence type="ECO:0000256" key="2">
    <source>
        <dbReference type="ARBA" id="ARBA00010937"/>
    </source>
</evidence>
<evidence type="ECO:0000256" key="6">
    <source>
        <dbReference type="ARBA" id="ARBA00023242"/>
    </source>
</evidence>
<dbReference type="FunFam" id="1.10.390.10:FF:000011">
    <property type="entry name" value="Transcription initiation factor TFIID subunit"/>
    <property type="match status" value="1"/>
</dbReference>
<dbReference type="eggNOG" id="KOG1932">
    <property type="taxonomic scope" value="Eukaryota"/>
</dbReference>
<evidence type="ECO:0000313" key="13">
    <source>
        <dbReference type="Proteomes" id="UP000005018"/>
    </source>
</evidence>
<dbReference type="RefSeq" id="XP_003870613.1">
    <property type="nucleotide sequence ID" value="XM_003870564.1"/>
</dbReference>
<feature type="region of interest" description="Disordered" evidence="9">
    <location>
        <begin position="1"/>
        <end position="36"/>
    </location>
</feature>
<dbReference type="OrthoDB" id="308861at2759"/>
<keyword evidence="12" id="KW-0396">Initiation factor</keyword>
<evidence type="ECO:0000259" key="10">
    <source>
        <dbReference type="Pfam" id="PF25316"/>
    </source>
</evidence>
<dbReference type="InterPro" id="IPR057345">
    <property type="entry name" value="Ig-like_TAF2"/>
</dbReference>
<evidence type="ECO:0000313" key="12">
    <source>
        <dbReference type="EMBL" id="CCG24484.1"/>
    </source>
</evidence>
<dbReference type="KEGG" id="cot:CORT_0F02600"/>
<evidence type="ECO:0000259" key="11">
    <source>
        <dbReference type="Pfam" id="PF25577"/>
    </source>
</evidence>
<comment type="similarity">
    <text evidence="2">Belongs to the TAF2 family.</text>
</comment>
<name>H8X8K9_CANO9</name>
<dbReference type="GeneID" id="14541442"/>
<dbReference type="HOGENOM" id="CLU_002317_2_0_1"/>
<keyword evidence="12" id="KW-0648">Protein biosynthesis</keyword>
<dbReference type="Gene3D" id="2.60.40.1730">
    <property type="entry name" value="tricorn interacting facor f3 domain"/>
    <property type="match status" value="1"/>
</dbReference>
<evidence type="ECO:0000256" key="8">
    <source>
        <dbReference type="ARBA" id="ARBA00076306"/>
    </source>
</evidence>
<evidence type="ECO:0000256" key="3">
    <source>
        <dbReference type="ARBA" id="ARBA00017363"/>
    </source>
</evidence>
<evidence type="ECO:0000256" key="4">
    <source>
        <dbReference type="ARBA" id="ARBA00023015"/>
    </source>
</evidence>
<protein>
    <recommendedName>
        <fullName evidence="3">Transcription initiation factor TFIID subunit 2</fullName>
    </recommendedName>
    <alternativeName>
        <fullName evidence="8">TBP-associated factor 2</fullName>
    </alternativeName>
</protein>
<evidence type="ECO:0000256" key="5">
    <source>
        <dbReference type="ARBA" id="ARBA00023163"/>
    </source>
</evidence>
<dbReference type="SUPFAM" id="SSF63737">
    <property type="entry name" value="Leukotriene A4 hydrolase N-terminal domain"/>
    <property type="match status" value="1"/>
</dbReference>
<dbReference type="GO" id="GO:0006367">
    <property type="term" value="P:transcription initiation at RNA polymerase II promoter"/>
    <property type="evidence" value="ECO:0007669"/>
    <property type="project" value="TreeGrafter"/>
</dbReference>
<dbReference type="PANTHER" id="PTHR15137:SF9">
    <property type="entry name" value="TRANSCRIPTION INITIATION FACTOR TFIID SUBUNIT 2"/>
    <property type="match status" value="1"/>
</dbReference>
<dbReference type="GO" id="GO:0003682">
    <property type="term" value="F:chromatin binding"/>
    <property type="evidence" value="ECO:0007669"/>
    <property type="project" value="TreeGrafter"/>
</dbReference>
<dbReference type="GO" id="GO:0016251">
    <property type="term" value="F:RNA polymerase II general transcription initiation factor activity"/>
    <property type="evidence" value="ECO:0007669"/>
    <property type="project" value="TreeGrafter"/>
</dbReference>
<dbReference type="SUPFAM" id="SSF55486">
    <property type="entry name" value="Metalloproteases ('zincins'), catalytic domain"/>
    <property type="match status" value="1"/>
</dbReference>
<keyword evidence="4" id="KW-0805">Transcription regulation</keyword>
<feature type="region of interest" description="Disordered" evidence="9">
    <location>
        <begin position="190"/>
        <end position="211"/>
    </location>
</feature>
<dbReference type="Pfam" id="PF25316">
    <property type="entry name" value="TAF2_3rd"/>
    <property type="match status" value="1"/>
</dbReference>
<comment type="subcellular location">
    <subcellularLocation>
        <location evidence="1">Nucleus</location>
    </subcellularLocation>
</comment>
<keyword evidence="6" id="KW-0539">Nucleus</keyword>
<dbReference type="InterPro" id="IPR037813">
    <property type="entry name" value="TAF2"/>
</dbReference>
<organism evidence="12 13">
    <name type="scientific">Candida orthopsilosis (strain 90-125)</name>
    <name type="common">Yeast</name>
    <dbReference type="NCBI Taxonomy" id="1136231"/>
    <lineage>
        <taxon>Eukaryota</taxon>
        <taxon>Fungi</taxon>
        <taxon>Dikarya</taxon>
        <taxon>Ascomycota</taxon>
        <taxon>Saccharomycotina</taxon>
        <taxon>Pichiomycetes</taxon>
        <taxon>Debaryomycetaceae</taxon>
        <taxon>Candida/Lodderomyces clade</taxon>
        <taxon>Candida</taxon>
    </lineage>
</organism>
<reference evidence="12 13" key="1">
    <citation type="journal article" date="2012" name="PLoS ONE">
        <title>Sequence and analysis of the genome of the pathogenic yeast Candida orthopsilosis.</title>
        <authorList>
            <person name="Riccombeni A."/>
            <person name="Vidanes G."/>
            <person name="Proux-Wera E."/>
            <person name="Wolfe K.H."/>
            <person name="Butler G."/>
        </authorList>
    </citation>
    <scope>NUCLEOTIDE SEQUENCE [LARGE SCALE GENOMIC DNA]</scope>
    <source>
        <strain evidence="12 13">Co 90-125</strain>
    </source>
</reference>
<dbReference type="EMBL" id="HE681724">
    <property type="protein sequence ID" value="CCG24484.1"/>
    <property type="molecule type" value="Genomic_DNA"/>
</dbReference>